<dbReference type="InterPro" id="IPR041247">
    <property type="entry name" value="Rad52_fam"/>
</dbReference>
<dbReference type="AlphaFoldDB" id="A0A2S4US21"/>
<evidence type="ECO:0000256" key="1">
    <source>
        <dbReference type="ARBA" id="ARBA00006638"/>
    </source>
</evidence>
<comment type="similarity">
    <text evidence="1">Belongs to the RAD52 family.</text>
</comment>
<dbReference type="GO" id="GO:0003697">
    <property type="term" value="F:single-stranded DNA binding"/>
    <property type="evidence" value="ECO:0007669"/>
    <property type="project" value="UniProtKB-ARBA"/>
</dbReference>
<feature type="compositionally biased region" description="Low complexity" evidence="5">
    <location>
        <begin position="250"/>
        <end position="260"/>
    </location>
</feature>
<keyword evidence="4" id="KW-0234">DNA repair</keyword>
<feature type="compositionally biased region" description="Low complexity" evidence="5">
    <location>
        <begin position="443"/>
        <end position="458"/>
    </location>
</feature>
<feature type="compositionally biased region" description="Polar residues" evidence="5">
    <location>
        <begin position="21"/>
        <end position="33"/>
    </location>
</feature>
<dbReference type="InterPro" id="IPR010482">
    <property type="entry name" value="TECPR1-like_DysF"/>
</dbReference>
<feature type="compositionally biased region" description="Acidic residues" evidence="5">
    <location>
        <begin position="288"/>
        <end position="298"/>
    </location>
</feature>
<evidence type="ECO:0000256" key="3">
    <source>
        <dbReference type="ARBA" id="ARBA00023172"/>
    </source>
</evidence>
<gene>
    <name evidence="7" type="ORF">PSTT_13489</name>
</gene>
<dbReference type="GO" id="GO:0005634">
    <property type="term" value="C:nucleus"/>
    <property type="evidence" value="ECO:0007669"/>
    <property type="project" value="TreeGrafter"/>
</dbReference>
<feature type="region of interest" description="Disordered" evidence="5">
    <location>
        <begin position="427"/>
        <end position="459"/>
    </location>
</feature>
<feature type="region of interest" description="Disordered" evidence="5">
    <location>
        <begin position="250"/>
        <end position="298"/>
    </location>
</feature>
<feature type="compositionally biased region" description="Polar residues" evidence="5">
    <location>
        <begin position="40"/>
        <end position="51"/>
    </location>
</feature>
<dbReference type="FunFam" id="3.30.390.80:FF:000001">
    <property type="entry name" value="DNA repair protein RAD52 homolog"/>
    <property type="match status" value="1"/>
</dbReference>
<reference evidence="7" key="1">
    <citation type="submission" date="2017-12" db="EMBL/GenBank/DDBJ databases">
        <title>Gene loss provides genomic basis for host adaptation in cereal stripe rust fungi.</title>
        <authorList>
            <person name="Xia C."/>
        </authorList>
    </citation>
    <scope>NUCLEOTIDE SEQUENCE [LARGE SCALE GENOMIC DNA]</scope>
    <source>
        <strain evidence="7">93-210</strain>
    </source>
</reference>
<feature type="region of interest" description="Disordered" evidence="5">
    <location>
        <begin position="209"/>
        <end position="235"/>
    </location>
</feature>
<evidence type="ECO:0000256" key="4">
    <source>
        <dbReference type="ARBA" id="ARBA00023204"/>
    </source>
</evidence>
<dbReference type="GO" id="GO:0006312">
    <property type="term" value="P:mitotic recombination"/>
    <property type="evidence" value="ECO:0007669"/>
    <property type="project" value="TreeGrafter"/>
</dbReference>
<feature type="compositionally biased region" description="Basic and acidic residues" evidence="5">
    <location>
        <begin position="220"/>
        <end position="235"/>
    </location>
</feature>
<dbReference type="Proteomes" id="UP000239156">
    <property type="component" value="Unassembled WGS sequence"/>
</dbReference>
<keyword evidence="8" id="KW-1185">Reference proteome</keyword>
<evidence type="ECO:0000259" key="6">
    <source>
        <dbReference type="Pfam" id="PF06398"/>
    </source>
</evidence>
<dbReference type="VEuPathDB" id="FungiDB:PSTT_13489"/>
<evidence type="ECO:0000313" key="8">
    <source>
        <dbReference type="Proteomes" id="UP000239156"/>
    </source>
</evidence>
<comment type="caution">
    <text evidence="7">The sequence shown here is derived from an EMBL/GenBank/DDBJ whole genome shotgun (WGS) entry which is preliminary data.</text>
</comment>
<evidence type="ECO:0000256" key="5">
    <source>
        <dbReference type="SAM" id="MobiDB-lite"/>
    </source>
</evidence>
<feature type="region of interest" description="Disordered" evidence="5">
    <location>
        <begin position="1"/>
        <end position="51"/>
    </location>
</feature>
<keyword evidence="2" id="KW-0227">DNA damage</keyword>
<dbReference type="GO" id="GO:0000724">
    <property type="term" value="P:double-strand break repair via homologous recombination"/>
    <property type="evidence" value="ECO:0007669"/>
    <property type="project" value="TreeGrafter"/>
</dbReference>
<feature type="compositionally biased region" description="Basic and acidic residues" evidence="5">
    <location>
        <begin position="1"/>
        <end position="13"/>
    </location>
</feature>
<dbReference type="GO" id="GO:0045002">
    <property type="term" value="P:double-strand break repair via single-strand annealing"/>
    <property type="evidence" value="ECO:0007669"/>
    <property type="project" value="TreeGrafter"/>
</dbReference>
<feature type="domain" description="TECPR1-like DysF" evidence="6">
    <location>
        <begin position="549"/>
        <end position="823"/>
    </location>
</feature>
<dbReference type="Pfam" id="PF04098">
    <property type="entry name" value="Rad52_Rad22"/>
    <property type="match status" value="1"/>
</dbReference>
<dbReference type="GO" id="GO:0005778">
    <property type="term" value="C:peroxisomal membrane"/>
    <property type="evidence" value="ECO:0007669"/>
    <property type="project" value="UniProtKB-ARBA"/>
</dbReference>
<dbReference type="SUPFAM" id="SSF54768">
    <property type="entry name" value="dsRNA-binding domain-like"/>
    <property type="match status" value="1"/>
</dbReference>
<sequence>MVRTKTQHEEKVEKHKKQRRLMSNCNYPDQKPNSHAPIAGSTSSTGRETDLQSILSKQLGPEYLSTRPGAGGSKLTYIEGWRVIALANEVFGYDGWSSETKSIEVDFVDQNPDGRFNVGVSAVVKITIRKSGNFHEDVGYGKLENSKSKADALDKCKKEAVTDALKRTIRNFGNLLGNCLYNKDYLNNIKTMQAQKEKFMPSKLYRPEHIQQGRPSTSDVKVEKNVPETKREQVQENKKVVIPAKIVSKPPISIPSKPVPQTTETKNPDPVIPEDQSNLTDKRKFHEEEEEQSLNNDDELLPPLAATLSAQYFELDEADLAELEQVETSCCVGQSGQSSSSLHDESDLVIDTTTTINEGDSSSTVDTTIINTCTDNKSVPNNKILPSKLIKHQQPLLPSINNNNHNQNQKKRDVLLVGQLPTIKSPAIQSSIRYPPVHSSRKPSLLNPNHNHNQLNSSRPLKKFAPKTFENEKMSIYKPTHNQQHHQQQQQQKRKNEIDRLLITASPLITTIDRILSLIIWTNKINSSILLLCLLNLELVQIWIVLLAYSFLASFWNHLLDTSISNSELLIHPSSVLLPSFWISLSLDLRESSGSFTLLVVFTWASPPVKWTRNLLYTRFIDDKTLSKELRYGYQENNDGSWWRRRRRSMSTDELILDQSPPSISKLTPETKHQDPFPVLLKITIIEHQRWTQDKGWSTELTEEDKRIVGGIWTDEYGGLVCGPTQFELPSTLSSFESSASGYGSDHCGIGSWKWSDDDDQWKIVRNSHHLHNNINTNDSNTLTQDSQDWSVDGDGWSYADRNWHGAGCKSRFGSYTRTRKWSQNSIVIW</sequence>
<dbReference type="InterPro" id="IPR007232">
    <property type="entry name" value="Rad52_Rad59_Rad22"/>
</dbReference>
<dbReference type="Gene3D" id="3.30.390.80">
    <property type="entry name" value="DNA repair protein Rad52/59/22"/>
    <property type="match status" value="1"/>
</dbReference>
<name>A0A2S4US21_9BASI</name>
<evidence type="ECO:0000256" key="2">
    <source>
        <dbReference type="ARBA" id="ARBA00022763"/>
    </source>
</evidence>
<dbReference type="PANTHER" id="PTHR12132">
    <property type="entry name" value="DNA REPAIR AND RECOMBINATION PROTEIN RAD52, RAD59"/>
    <property type="match status" value="1"/>
</dbReference>
<dbReference type="InterPro" id="IPR042525">
    <property type="entry name" value="Rad52_Rad59_Rad22_sf"/>
</dbReference>
<dbReference type="GO" id="GO:0007031">
    <property type="term" value="P:peroxisome organization"/>
    <property type="evidence" value="ECO:0007669"/>
    <property type="project" value="UniProtKB-ARBA"/>
</dbReference>
<evidence type="ECO:0000313" key="7">
    <source>
        <dbReference type="EMBL" id="POV99904.1"/>
    </source>
</evidence>
<dbReference type="Pfam" id="PF06398">
    <property type="entry name" value="Pex24p"/>
    <property type="match status" value="1"/>
</dbReference>
<protein>
    <recommendedName>
        <fullName evidence="6">TECPR1-like DysF domain-containing protein</fullName>
    </recommendedName>
</protein>
<organism evidence="7 8">
    <name type="scientific">Puccinia striiformis</name>
    <dbReference type="NCBI Taxonomy" id="27350"/>
    <lineage>
        <taxon>Eukaryota</taxon>
        <taxon>Fungi</taxon>
        <taxon>Dikarya</taxon>
        <taxon>Basidiomycota</taxon>
        <taxon>Pucciniomycotina</taxon>
        <taxon>Pucciniomycetes</taxon>
        <taxon>Pucciniales</taxon>
        <taxon>Pucciniaceae</taxon>
        <taxon>Puccinia</taxon>
    </lineage>
</organism>
<proteinExistence type="inferred from homology"/>
<dbReference type="EMBL" id="PKSL01000190">
    <property type="protein sequence ID" value="POV99904.1"/>
    <property type="molecule type" value="Genomic_DNA"/>
</dbReference>
<dbReference type="PANTHER" id="PTHR12132:SF1">
    <property type="entry name" value="DNA REPAIR PROTEIN RAD52 HOMOLOG"/>
    <property type="match status" value="1"/>
</dbReference>
<accession>A0A2S4US21</accession>
<keyword evidence="3" id="KW-0233">DNA recombination</keyword>